<evidence type="ECO:0000313" key="2">
    <source>
        <dbReference type="Proteomes" id="UP001497516"/>
    </source>
</evidence>
<sequence length="133" mass="15132">MWVVSTFERKHSHSCCNEQETQFLRSHQNVSEEDKALAIGMCQSGIKKRNIIKITKNKVGGYENLGYTPTDLDNSVQNSRDDDEDLIGDVNQTLSYLQSKNTSDRGSFFKYTVSDEGELSNLFWSDSTSRGDY</sequence>
<organism evidence="1 2">
    <name type="scientific">Linum trigynum</name>
    <dbReference type="NCBI Taxonomy" id="586398"/>
    <lineage>
        <taxon>Eukaryota</taxon>
        <taxon>Viridiplantae</taxon>
        <taxon>Streptophyta</taxon>
        <taxon>Embryophyta</taxon>
        <taxon>Tracheophyta</taxon>
        <taxon>Spermatophyta</taxon>
        <taxon>Magnoliopsida</taxon>
        <taxon>eudicotyledons</taxon>
        <taxon>Gunneridae</taxon>
        <taxon>Pentapetalae</taxon>
        <taxon>rosids</taxon>
        <taxon>fabids</taxon>
        <taxon>Malpighiales</taxon>
        <taxon>Linaceae</taxon>
        <taxon>Linum</taxon>
    </lineage>
</organism>
<dbReference type="AlphaFoldDB" id="A0AAV2E5C1"/>
<dbReference type="PANTHER" id="PTHR47718:SF15">
    <property type="entry name" value="PROTEIN FAR1-RELATED SEQUENCE 5-LIKE"/>
    <property type="match status" value="1"/>
</dbReference>
<dbReference type="Proteomes" id="UP001497516">
    <property type="component" value="Chromosome 4"/>
</dbReference>
<evidence type="ECO:0000313" key="1">
    <source>
        <dbReference type="EMBL" id="CAL1381138.1"/>
    </source>
</evidence>
<dbReference type="PANTHER" id="PTHR47718">
    <property type="entry name" value="OS01G0519700 PROTEIN"/>
    <property type="match status" value="1"/>
</dbReference>
<name>A0AAV2E5C1_9ROSI</name>
<accession>A0AAV2E5C1</accession>
<dbReference type="EMBL" id="OZ034817">
    <property type="protein sequence ID" value="CAL1381138.1"/>
    <property type="molecule type" value="Genomic_DNA"/>
</dbReference>
<protein>
    <recommendedName>
        <fullName evidence="3">Protein FAR1-RELATED SEQUENCE</fullName>
    </recommendedName>
</protein>
<proteinExistence type="predicted"/>
<keyword evidence="2" id="KW-1185">Reference proteome</keyword>
<gene>
    <name evidence="1" type="ORF">LTRI10_LOCUS22540</name>
</gene>
<reference evidence="1 2" key="1">
    <citation type="submission" date="2024-04" db="EMBL/GenBank/DDBJ databases">
        <authorList>
            <person name="Fracassetti M."/>
        </authorList>
    </citation>
    <scope>NUCLEOTIDE SEQUENCE [LARGE SCALE GENOMIC DNA]</scope>
</reference>
<evidence type="ECO:0008006" key="3">
    <source>
        <dbReference type="Google" id="ProtNLM"/>
    </source>
</evidence>